<feature type="site" description="Interaction with DNA" evidence="11">
    <location>
        <position position="464"/>
    </location>
</feature>
<dbReference type="InterPro" id="IPR036890">
    <property type="entry name" value="HATPase_C_sf"/>
</dbReference>
<dbReference type="RefSeq" id="WP_048733709.1">
    <property type="nucleotide sequence ID" value="NZ_CP012033.1"/>
</dbReference>
<dbReference type="GO" id="GO:0006261">
    <property type="term" value="P:DNA-templated DNA replication"/>
    <property type="evidence" value="ECO:0007669"/>
    <property type="project" value="UniProtKB-UniRule"/>
</dbReference>
<dbReference type="InterPro" id="IPR000565">
    <property type="entry name" value="Topo_IIA_B"/>
</dbReference>
<dbReference type="InterPro" id="IPR001241">
    <property type="entry name" value="Topo_IIA"/>
</dbReference>
<proteinExistence type="inferred from homology"/>
<dbReference type="InterPro" id="IPR020568">
    <property type="entry name" value="Ribosomal_Su5_D2-typ_SF"/>
</dbReference>
<dbReference type="GO" id="GO:0003677">
    <property type="term" value="F:DNA binding"/>
    <property type="evidence" value="ECO:0007669"/>
    <property type="project" value="UniProtKB-KW"/>
</dbReference>
<feature type="binding site" evidence="11">
    <location>
        <position position="439"/>
    </location>
    <ligand>
        <name>Mg(2+)</name>
        <dbReference type="ChEBI" id="CHEBI:18420"/>
        <label>1</label>
        <note>catalytic</note>
    </ligand>
</feature>
<dbReference type="SUPFAM" id="SSF56719">
    <property type="entry name" value="Type II DNA topoisomerase"/>
    <property type="match status" value="1"/>
</dbReference>
<dbReference type="AlphaFoldDB" id="A0AAC8ZGL7"/>
<comment type="catalytic activity">
    <reaction evidence="1 11">
        <text>ATP-dependent breakage, passage and rejoining of double-stranded DNA.</text>
        <dbReference type="EC" id="5.6.2.2"/>
    </reaction>
</comment>
<comment type="subunit">
    <text evidence="10">Heterotetramer composed of ParC and ParE.</text>
</comment>
<reference evidence="13 14" key="1">
    <citation type="submission" date="2015-07" db="EMBL/GenBank/DDBJ databases">
        <title>Lactobacillus korensis/26-25/ whole genome sequencing.</title>
        <authorList>
            <person name="Kim M.K."/>
            <person name="Im W.-T."/>
            <person name="Srinivasan S."/>
            <person name="Lee J.-J."/>
        </authorList>
    </citation>
    <scope>NUCLEOTIDE SEQUENCE [LARGE SCALE GENOMIC DNA]</scope>
    <source>
        <strain evidence="13 14">26-25</strain>
    </source>
</reference>
<dbReference type="Gene3D" id="3.30.565.10">
    <property type="entry name" value="Histidine kinase-like ATPase, C-terminal domain"/>
    <property type="match status" value="1"/>
</dbReference>
<keyword evidence="4 11" id="KW-0547">Nucleotide-binding</keyword>
<keyword evidence="5 11" id="KW-0067">ATP-binding</keyword>
<dbReference type="InterPro" id="IPR006171">
    <property type="entry name" value="TOPRIM_dom"/>
</dbReference>
<dbReference type="GO" id="GO:0005694">
    <property type="term" value="C:chromosome"/>
    <property type="evidence" value="ECO:0007669"/>
    <property type="project" value="InterPro"/>
</dbReference>
<dbReference type="GO" id="GO:0005524">
    <property type="term" value="F:ATP binding"/>
    <property type="evidence" value="ECO:0007669"/>
    <property type="project" value="UniProtKB-UniRule"/>
</dbReference>
<keyword evidence="6 11" id="KW-0460">Magnesium</keyword>
<dbReference type="InterPro" id="IPR034160">
    <property type="entry name" value="TOPRIM_GyrB"/>
</dbReference>
<evidence type="ECO:0000313" key="13">
    <source>
        <dbReference type="EMBL" id="AKP64530.1"/>
    </source>
</evidence>
<evidence type="ECO:0000256" key="6">
    <source>
        <dbReference type="ARBA" id="ARBA00022842"/>
    </source>
</evidence>
<comment type="miscellaneous">
    <text evidence="11">Few gyrases are as efficient as E.coli at forming negative supercoils. Not all organisms have 2 type II topoisomerases; in organisms with a single type II topoisomerase this enzyme also has to decatenate newly replicated chromosomes.</text>
</comment>
<dbReference type="SUPFAM" id="SSF54211">
    <property type="entry name" value="Ribosomal protein S5 domain 2-like"/>
    <property type="match status" value="1"/>
</dbReference>
<evidence type="ECO:0000256" key="7">
    <source>
        <dbReference type="ARBA" id="ARBA00023029"/>
    </source>
</evidence>
<evidence type="ECO:0000256" key="2">
    <source>
        <dbReference type="ARBA" id="ARBA00010708"/>
    </source>
</evidence>
<evidence type="ECO:0000313" key="14">
    <source>
        <dbReference type="Proteomes" id="UP000036000"/>
    </source>
</evidence>
<evidence type="ECO:0000256" key="9">
    <source>
        <dbReference type="ARBA" id="ARBA00023235"/>
    </source>
</evidence>
<dbReference type="SUPFAM" id="SSF55874">
    <property type="entry name" value="ATPase domain of HSP90 chaperone/DNA topoisomerase II/histidine kinase"/>
    <property type="match status" value="1"/>
</dbReference>
<dbReference type="CDD" id="cd16928">
    <property type="entry name" value="HATPase_GyrB-like"/>
    <property type="match status" value="1"/>
</dbReference>
<feature type="binding site" evidence="11">
    <location>
        <position position="514"/>
    </location>
    <ligand>
        <name>Mg(2+)</name>
        <dbReference type="ChEBI" id="CHEBI:18420"/>
        <label>2</label>
    </ligand>
</feature>
<dbReference type="GO" id="GO:0006265">
    <property type="term" value="P:DNA topological change"/>
    <property type="evidence" value="ECO:0007669"/>
    <property type="project" value="UniProtKB-UniRule"/>
</dbReference>
<dbReference type="GO" id="GO:0046872">
    <property type="term" value="F:metal ion binding"/>
    <property type="evidence" value="ECO:0007669"/>
    <property type="project" value="UniProtKB-KW"/>
</dbReference>
<dbReference type="PANTHER" id="PTHR45866:SF1">
    <property type="entry name" value="DNA GYRASE SUBUNIT B, MITOCHONDRIAL"/>
    <property type="match status" value="1"/>
</dbReference>
<accession>A0AAC8ZGL7</accession>
<keyword evidence="14" id="KW-1185">Reference proteome</keyword>
<comment type="subcellular location">
    <subcellularLocation>
        <location evidence="11">Cytoplasm</location>
    </subcellularLocation>
</comment>
<dbReference type="HAMAP" id="MF_01898">
    <property type="entry name" value="GyrB"/>
    <property type="match status" value="1"/>
</dbReference>
<dbReference type="Pfam" id="PF00204">
    <property type="entry name" value="DNA_gyraseB"/>
    <property type="match status" value="1"/>
</dbReference>
<dbReference type="InterPro" id="IPR013760">
    <property type="entry name" value="Topo_IIA-like_dom_sf"/>
</dbReference>
<dbReference type="GO" id="GO:0005737">
    <property type="term" value="C:cytoplasm"/>
    <property type="evidence" value="ECO:0007669"/>
    <property type="project" value="UniProtKB-SubCell"/>
</dbReference>
<evidence type="ECO:0000256" key="11">
    <source>
        <dbReference type="HAMAP-Rule" id="MF_01898"/>
    </source>
</evidence>
<name>A0AAC8ZGL7_9LACO</name>
<dbReference type="PRINTS" id="PR01159">
    <property type="entry name" value="DNAGYRASEB"/>
</dbReference>
<dbReference type="PRINTS" id="PR00418">
    <property type="entry name" value="TPI2FAMILY"/>
</dbReference>
<evidence type="ECO:0000259" key="12">
    <source>
        <dbReference type="PROSITE" id="PS50880"/>
    </source>
</evidence>
<dbReference type="InterPro" id="IPR013759">
    <property type="entry name" value="Topo_IIA_B_C"/>
</dbReference>
<dbReference type="GO" id="GO:0034335">
    <property type="term" value="F:DNA negative supercoiling activity"/>
    <property type="evidence" value="ECO:0007669"/>
    <property type="project" value="UniProtKB-ARBA"/>
</dbReference>
<dbReference type="PANTHER" id="PTHR45866">
    <property type="entry name" value="DNA GYRASE/TOPOISOMERASE SUBUNIT B"/>
    <property type="match status" value="1"/>
</dbReference>
<dbReference type="FunFam" id="3.30.565.10:FF:000002">
    <property type="entry name" value="DNA gyrase subunit B"/>
    <property type="match status" value="1"/>
</dbReference>
<dbReference type="PROSITE" id="PS50880">
    <property type="entry name" value="TOPRIM"/>
    <property type="match status" value="1"/>
</dbReference>
<organism evidence="13 14">
    <name type="scientific">Levilactobacillus koreensis</name>
    <dbReference type="NCBI Taxonomy" id="637971"/>
    <lineage>
        <taxon>Bacteria</taxon>
        <taxon>Bacillati</taxon>
        <taxon>Bacillota</taxon>
        <taxon>Bacilli</taxon>
        <taxon>Lactobacillales</taxon>
        <taxon>Lactobacillaceae</taxon>
        <taxon>Levilactobacillus</taxon>
    </lineage>
</organism>
<dbReference type="InterPro" id="IPR003594">
    <property type="entry name" value="HATPase_dom"/>
</dbReference>
<dbReference type="Pfam" id="PF00986">
    <property type="entry name" value="DNA_gyraseB_C"/>
    <property type="match status" value="1"/>
</dbReference>
<comment type="similarity">
    <text evidence="2 11">Belongs to the type II topoisomerase GyrB family.</text>
</comment>
<gene>
    <name evidence="11 13" type="primary">gyrB</name>
    <name evidence="13" type="ORF">ABN16_05655</name>
</gene>
<dbReference type="EC" id="5.6.2.2" evidence="11"/>
<dbReference type="EMBL" id="CP012033">
    <property type="protein sequence ID" value="AKP64530.1"/>
    <property type="molecule type" value="Genomic_DNA"/>
</dbReference>
<protein>
    <recommendedName>
        <fullName evidence="11">DNA gyrase subunit B</fullName>
        <ecNumber evidence="11">5.6.2.2</ecNumber>
    </recommendedName>
</protein>
<keyword evidence="7 11" id="KW-0799">Topoisomerase</keyword>
<dbReference type="InterPro" id="IPR018522">
    <property type="entry name" value="TopoIIA_CS"/>
</dbReference>
<dbReference type="CDD" id="cd03366">
    <property type="entry name" value="TOPRIM_TopoIIA_GyrB"/>
    <property type="match status" value="1"/>
</dbReference>
<dbReference type="Gene3D" id="3.30.230.10">
    <property type="match status" value="1"/>
</dbReference>
<keyword evidence="9 11" id="KW-0413">Isomerase</keyword>
<dbReference type="InterPro" id="IPR011557">
    <property type="entry name" value="GyrB"/>
</dbReference>
<evidence type="ECO:0000256" key="3">
    <source>
        <dbReference type="ARBA" id="ARBA00022723"/>
    </source>
</evidence>
<evidence type="ECO:0000256" key="8">
    <source>
        <dbReference type="ARBA" id="ARBA00023125"/>
    </source>
</evidence>
<dbReference type="NCBIfam" id="NF004189">
    <property type="entry name" value="PRK05644.1"/>
    <property type="match status" value="1"/>
</dbReference>
<dbReference type="Proteomes" id="UP000036000">
    <property type="component" value="Chromosome"/>
</dbReference>
<dbReference type="InterPro" id="IPR014721">
    <property type="entry name" value="Ribsml_uS5_D2-typ_fold_subgr"/>
</dbReference>
<sequence length="648" mass="72359">MADYEHETKAEQAREYDASQIQVLEGLEAVRKRPGMYIGSTSAQGLHHLVWEIVDNGIDEALAGFADVIHVTVEKDNSVTVTDNGRGIPVDIQKKTGKPALETVYTILHAGGKFGGGGYKVSGGLHGVGASVVNALSTHLEVQVIRGGKRYAIAFDHGHVKTPMYVAEEGLDPERHGTIVHFLPDPDIFRETTTFDIKTLTTRIRELAFLNKGLRITIRDERPEKPTEDDFLYEGGIRHYVDYLNENKTTLFEPPIYVEGQENGITVEVALQYTDDYHNNLLTFTNNIHTYEGGTHEEGFKRALTRVVNDYARQNKLMKDNEPNLTGDDVREGLTAVVSVKHPDPQFEGQTKTKLGNSDARTAVDHTFADHFMRYLMEHPDIARKVVDKGTLASKARVAAKRAREVTRKKSGLEISNLPGKLADNTSKDPAISELFIVEGDSAGGSAKQGRSRLTQAILPIRGKILNVEKASMDRILANEEIRSMFTAMGTGFGDDFDVAKANYHKLIIMTDADVDGAHIRTLLLTLIYRYMRPLLDAGFVYIACPPLYRVRQGKFQRYLDSDDELKELLGKLSPAPKPQIQRYKGLGEMDAEQLWETTMDPENRRLLRVDAQDAINADQVFSMLMGDKVAPRRQFIEDNATFADLDV</sequence>
<feature type="binding site" evidence="11">
    <location>
        <position position="512"/>
    </location>
    <ligand>
        <name>Mg(2+)</name>
        <dbReference type="ChEBI" id="CHEBI:18420"/>
        <label>1</label>
        <note>catalytic</note>
    </ligand>
</feature>
<dbReference type="CDD" id="cd00822">
    <property type="entry name" value="TopoII_Trans_DNA_gyrase"/>
    <property type="match status" value="1"/>
</dbReference>
<keyword evidence="3 11" id="KW-0479">Metal-binding</keyword>
<evidence type="ECO:0000256" key="10">
    <source>
        <dbReference type="ARBA" id="ARBA00063644"/>
    </source>
</evidence>
<dbReference type="NCBIfam" id="TIGR01059">
    <property type="entry name" value="gyrB"/>
    <property type="match status" value="1"/>
</dbReference>
<dbReference type="PROSITE" id="PS00177">
    <property type="entry name" value="TOPOISOMERASE_II"/>
    <property type="match status" value="1"/>
</dbReference>
<dbReference type="Gene3D" id="3.40.50.670">
    <property type="match status" value="1"/>
</dbReference>
<dbReference type="InterPro" id="IPR013506">
    <property type="entry name" value="Topo_IIA_bsu_dom2"/>
</dbReference>
<feature type="binding site" evidence="11">
    <location>
        <position position="512"/>
    </location>
    <ligand>
        <name>Mg(2+)</name>
        <dbReference type="ChEBI" id="CHEBI:18420"/>
        <label>2</label>
    </ligand>
</feature>
<dbReference type="FunFam" id="3.40.50.670:FF:000002">
    <property type="entry name" value="DNA gyrase subunit B"/>
    <property type="match status" value="1"/>
</dbReference>
<dbReference type="KEGG" id="lko:ABN16_05655"/>
<dbReference type="SMART" id="SM00387">
    <property type="entry name" value="HATPase_c"/>
    <property type="match status" value="1"/>
</dbReference>
<dbReference type="SMART" id="SM00433">
    <property type="entry name" value="TOP2c"/>
    <property type="match status" value="1"/>
</dbReference>
<evidence type="ECO:0000256" key="4">
    <source>
        <dbReference type="ARBA" id="ARBA00022741"/>
    </source>
</evidence>
<evidence type="ECO:0000256" key="5">
    <source>
        <dbReference type="ARBA" id="ARBA00022840"/>
    </source>
</evidence>
<evidence type="ECO:0000256" key="1">
    <source>
        <dbReference type="ARBA" id="ARBA00000185"/>
    </source>
</evidence>
<keyword evidence="8" id="KW-0238">DNA-binding</keyword>
<feature type="domain" description="Toprim" evidence="12">
    <location>
        <begin position="433"/>
        <end position="547"/>
    </location>
</feature>
<dbReference type="Pfam" id="PF02518">
    <property type="entry name" value="HATPase_c"/>
    <property type="match status" value="1"/>
</dbReference>
<comment type="cofactor">
    <cofactor evidence="11">
        <name>Mg(2+)</name>
        <dbReference type="ChEBI" id="CHEBI:18420"/>
    </cofactor>
    <cofactor evidence="11">
        <name>Mn(2+)</name>
        <dbReference type="ChEBI" id="CHEBI:29035"/>
    </cofactor>
    <cofactor evidence="11">
        <name>Ca(2+)</name>
        <dbReference type="ChEBI" id="CHEBI:29108"/>
    </cofactor>
    <text evidence="11">Binds two Mg(2+) per subunit. The magnesium ions form salt bridges with both the protein and the DNA. Can also accept other divalent metal cations, such as Mn(2+) or Ca(2+).</text>
</comment>
<dbReference type="Pfam" id="PF01751">
    <property type="entry name" value="Toprim"/>
    <property type="match status" value="1"/>
</dbReference>
<feature type="site" description="Interaction with DNA" evidence="11">
    <location>
        <position position="467"/>
    </location>
</feature>
<comment type="subunit">
    <text evidence="11">Heterotetramer, composed of two GyrA and two GyrB chains. In the heterotetramer, GyrA contains the active site tyrosine that forms a transient covalent intermediate with DNA, while GyrB binds cofactors and catalyzes ATP hydrolysis.</text>
</comment>
<keyword evidence="11" id="KW-0963">Cytoplasm</keyword>
<comment type="function">
    <text evidence="11">A type II topoisomerase that negatively supercoils closed circular double-stranded (ds) DNA in an ATP-dependent manner to modulate DNA topology and maintain chromosomes in an underwound state. Negative supercoiling favors strand separation, and DNA replication, transcription, recombination and repair, all of which involve strand separation. Also able to catalyze the interconversion of other topological isomers of dsDNA rings, including catenanes and knotted rings. Type II topoisomerases break and join 2 DNA strands simultaneously in an ATP-dependent manner.</text>
</comment>
<dbReference type="NCBIfam" id="NF011501">
    <property type="entry name" value="PRK14939.1"/>
    <property type="match status" value="1"/>
</dbReference>
<dbReference type="InterPro" id="IPR002288">
    <property type="entry name" value="DNA_gyrase_B_C"/>
</dbReference>
<dbReference type="FunFam" id="3.30.230.10:FF:000005">
    <property type="entry name" value="DNA gyrase subunit B"/>
    <property type="match status" value="1"/>
</dbReference>